<sequence length="787" mass="86026">MDLIRKNKKFISKALLIVFVLVPVLYFGVNIQHANAQFLNIAGFAIKSVLNLVTFLLGIVQWIVGVVLIKLGAILVGFVLLINQTLLKDLNNDHFVVIGWRVFRDLANLGFVLGIIIIAISTILRFKTYAYQNLLPKLIIAALVINFSLVIAGSIISVSDIFSNFFISYISGRGSDSSAISTVSQQIVDRFNYVKLAVPGSGSSGQCSVYKEGWSAQRIEEVCQDEASWEAAGQDFSSPENCRANLPALMCAQRAGADTQDVPDKEFYAQIQKDNLSNNLYQIGGVFISVVVGFFIFLSLLALAGGLFLRYFYLAFLLIVSPLVWVLWVFPYTRGHWKKWWESFIKWTFFAPVVLFFLYLTLIFLSKSSGGYGSKADEIALTSGTSIAGVGFSNIIVPLMAGALLFAGLKISQTMGFAGASFVLNRAEKMGGWARTKAVRGAQRGGALAMRSKPGQWVKKPLATFGATKVGRFLGAGKAAQGLEAATVKLERKSQAYLEDKKKSFGTMSSENIVGLWKTMTGEEQAAAMEVLASRNDLGDLKDQNMTTIGGSLAAMRRFGREKEAKELERKLGMNQTMAERLKILNTSARGSAEHTQALAEYRRAAADHYGKYSTDHWRDFGSNLGNNVFSGRTFGGLRDDVYQEMSGQAAQYASDDYRKSIHAIAPKMRNNTNLSNFNKATIERKIGWLRGHVSGLDLSIPANQELLGQFNNYAAEFDNAVKNKNGDFSDLAEMMSKCGDASIRDFANHIRGQISAFAMGAYSAAPPTPGAAPTPTPTPPPTGKGP</sequence>
<organism evidence="3 4">
    <name type="scientific">Candidatus Wolfebacteria bacterium GW2011_GWC1_43_10</name>
    <dbReference type="NCBI Taxonomy" id="1619011"/>
    <lineage>
        <taxon>Bacteria</taxon>
        <taxon>Candidatus Wolfeibacteriota</taxon>
    </lineage>
</organism>
<evidence type="ECO:0000313" key="3">
    <source>
        <dbReference type="EMBL" id="KKS82756.1"/>
    </source>
</evidence>
<feature type="transmembrane region" description="Helical" evidence="2">
    <location>
        <begin position="344"/>
        <end position="365"/>
    </location>
</feature>
<evidence type="ECO:0008006" key="5">
    <source>
        <dbReference type="Google" id="ProtNLM"/>
    </source>
</evidence>
<evidence type="ECO:0000313" key="4">
    <source>
        <dbReference type="Proteomes" id="UP000034810"/>
    </source>
</evidence>
<accession>A0A0G1EIA8</accession>
<feature type="compositionally biased region" description="Pro residues" evidence="1">
    <location>
        <begin position="767"/>
        <end position="787"/>
    </location>
</feature>
<dbReference type="AlphaFoldDB" id="A0A0G1EIA8"/>
<feature type="transmembrane region" description="Helical" evidence="2">
    <location>
        <begin position="386"/>
        <end position="409"/>
    </location>
</feature>
<feature type="transmembrane region" description="Helical" evidence="2">
    <location>
        <begin position="138"/>
        <end position="158"/>
    </location>
</feature>
<feature type="transmembrane region" description="Helical" evidence="2">
    <location>
        <begin position="311"/>
        <end position="332"/>
    </location>
</feature>
<gene>
    <name evidence="3" type="ORF">UV58_C0005G0010</name>
</gene>
<reference evidence="3 4" key="1">
    <citation type="journal article" date="2015" name="Nature">
        <title>rRNA introns, odd ribosomes, and small enigmatic genomes across a large radiation of phyla.</title>
        <authorList>
            <person name="Brown C.T."/>
            <person name="Hug L.A."/>
            <person name="Thomas B.C."/>
            <person name="Sharon I."/>
            <person name="Castelle C.J."/>
            <person name="Singh A."/>
            <person name="Wilkins M.J."/>
            <person name="Williams K.H."/>
            <person name="Banfield J.F."/>
        </authorList>
    </citation>
    <scope>NUCLEOTIDE SEQUENCE [LARGE SCALE GENOMIC DNA]</scope>
</reference>
<feature type="region of interest" description="Disordered" evidence="1">
    <location>
        <begin position="766"/>
        <end position="787"/>
    </location>
</feature>
<feature type="transmembrane region" description="Helical" evidence="2">
    <location>
        <begin position="41"/>
        <end position="60"/>
    </location>
</feature>
<dbReference type="Pfam" id="PF19590">
    <property type="entry name" value="TrbL_3"/>
    <property type="match status" value="1"/>
</dbReference>
<dbReference type="Proteomes" id="UP000034810">
    <property type="component" value="Unassembled WGS sequence"/>
</dbReference>
<evidence type="ECO:0000256" key="1">
    <source>
        <dbReference type="SAM" id="MobiDB-lite"/>
    </source>
</evidence>
<comment type="caution">
    <text evidence="3">The sequence shown here is derived from an EMBL/GenBank/DDBJ whole genome shotgun (WGS) entry which is preliminary data.</text>
</comment>
<feature type="transmembrane region" description="Helical" evidence="2">
    <location>
        <begin position="106"/>
        <end position="126"/>
    </location>
</feature>
<feature type="transmembrane region" description="Helical" evidence="2">
    <location>
        <begin position="12"/>
        <end position="29"/>
    </location>
</feature>
<dbReference type="InterPro" id="IPR045782">
    <property type="entry name" value="TrbL_3"/>
</dbReference>
<keyword evidence="2" id="KW-1133">Transmembrane helix</keyword>
<evidence type="ECO:0000256" key="2">
    <source>
        <dbReference type="SAM" id="Phobius"/>
    </source>
</evidence>
<keyword evidence="2" id="KW-0812">Transmembrane</keyword>
<feature type="transmembrane region" description="Helical" evidence="2">
    <location>
        <begin position="67"/>
        <end position="86"/>
    </location>
</feature>
<proteinExistence type="predicted"/>
<protein>
    <recommendedName>
        <fullName evidence="5">TrbL/VirB6 plasmid conjugal transfer protein</fullName>
    </recommendedName>
</protein>
<dbReference type="EMBL" id="LCFA01000005">
    <property type="protein sequence ID" value="KKS82756.1"/>
    <property type="molecule type" value="Genomic_DNA"/>
</dbReference>
<name>A0A0G1EIA8_9BACT</name>
<feature type="transmembrane region" description="Helical" evidence="2">
    <location>
        <begin position="280"/>
        <end position="304"/>
    </location>
</feature>
<keyword evidence="2" id="KW-0472">Membrane</keyword>